<feature type="compositionally biased region" description="Basic residues" evidence="1">
    <location>
        <begin position="62"/>
        <end position="72"/>
    </location>
</feature>
<proteinExistence type="predicted"/>
<organism evidence="2 3">
    <name type="scientific">Novispirillum itersonii</name>
    <name type="common">Aquaspirillum itersonii</name>
    <dbReference type="NCBI Taxonomy" id="189"/>
    <lineage>
        <taxon>Bacteria</taxon>
        <taxon>Pseudomonadati</taxon>
        <taxon>Pseudomonadota</taxon>
        <taxon>Alphaproteobacteria</taxon>
        <taxon>Rhodospirillales</taxon>
        <taxon>Novispirillaceae</taxon>
        <taxon>Novispirillum</taxon>
    </lineage>
</organism>
<keyword evidence="3" id="KW-1185">Reference proteome</keyword>
<dbReference type="RefSeq" id="WP_184266067.1">
    <property type="nucleotide sequence ID" value="NZ_JACIIX010000020.1"/>
</dbReference>
<feature type="region of interest" description="Disordered" evidence="1">
    <location>
        <begin position="45"/>
        <end position="72"/>
    </location>
</feature>
<dbReference type="AlphaFoldDB" id="A0A7W9ZKQ6"/>
<name>A0A7W9ZKQ6_NOVIT</name>
<comment type="caution">
    <text evidence="2">The sequence shown here is derived from an EMBL/GenBank/DDBJ whole genome shotgun (WGS) entry which is preliminary data.</text>
</comment>
<reference evidence="2 3" key="1">
    <citation type="submission" date="2020-08" db="EMBL/GenBank/DDBJ databases">
        <title>Genomic Encyclopedia of Type Strains, Phase IV (KMG-IV): sequencing the most valuable type-strain genomes for metagenomic binning, comparative biology and taxonomic classification.</title>
        <authorList>
            <person name="Goeker M."/>
        </authorList>
    </citation>
    <scope>NUCLEOTIDE SEQUENCE [LARGE SCALE GENOMIC DNA]</scope>
    <source>
        <strain evidence="2 3">DSM 11590</strain>
    </source>
</reference>
<evidence type="ECO:0000313" key="2">
    <source>
        <dbReference type="EMBL" id="MBB6212292.1"/>
    </source>
</evidence>
<accession>A0A7W9ZKQ6</accession>
<dbReference type="Proteomes" id="UP000544872">
    <property type="component" value="Unassembled WGS sequence"/>
</dbReference>
<sequence length="72" mass="7998">MAGLKAKNVPTKEAEARTEEAVLMSDGSLIFSSNPGRVAAEIRVERSRREGRPRAGQPVQGGRHRKTRSIWR</sequence>
<evidence type="ECO:0000313" key="3">
    <source>
        <dbReference type="Proteomes" id="UP000544872"/>
    </source>
</evidence>
<protein>
    <submittedName>
        <fullName evidence="2">ABC-type nitrate/sulfonate/bicarbonate transport system ATPase subunit</fullName>
    </submittedName>
</protein>
<gene>
    <name evidence="2" type="ORF">FHS48_003742</name>
</gene>
<dbReference type="EMBL" id="JACIIX010000020">
    <property type="protein sequence ID" value="MBB6212292.1"/>
    <property type="molecule type" value="Genomic_DNA"/>
</dbReference>
<evidence type="ECO:0000256" key="1">
    <source>
        <dbReference type="SAM" id="MobiDB-lite"/>
    </source>
</evidence>